<keyword evidence="4" id="KW-0472">Membrane</keyword>
<dbReference type="InterPro" id="IPR012944">
    <property type="entry name" value="SusD_RagB_dom"/>
</dbReference>
<feature type="domain" description="SusD-like N-terminal" evidence="7">
    <location>
        <begin position="84"/>
        <end position="233"/>
    </location>
</feature>
<comment type="similarity">
    <text evidence="2">Belongs to the SusD family.</text>
</comment>
<keyword evidence="5" id="KW-0998">Cell outer membrane</keyword>
<dbReference type="InterPro" id="IPR011990">
    <property type="entry name" value="TPR-like_helical_dom_sf"/>
</dbReference>
<dbReference type="Pfam" id="PF14322">
    <property type="entry name" value="SusD-like_3"/>
    <property type="match status" value="1"/>
</dbReference>
<evidence type="ECO:0000256" key="4">
    <source>
        <dbReference type="ARBA" id="ARBA00023136"/>
    </source>
</evidence>
<protein>
    <submittedName>
        <fullName evidence="8">SusD-like starch-binding protein associating with outer membrane</fullName>
    </submittedName>
</protein>
<dbReference type="InterPro" id="IPR033985">
    <property type="entry name" value="SusD-like_N"/>
</dbReference>
<feature type="domain" description="RagB/SusD" evidence="6">
    <location>
        <begin position="378"/>
        <end position="481"/>
    </location>
</feature>
<accession>A0A2P8HA48</accession>
<evidence type="ECO:0000256" key="1">
    <source>
        <dbReference type="ARBA" id="ARBA00004442"/>
    </source>
</evidence>
<evidence type="ECO:0000259" key="6">
    <source>
        <dbReference type="Pfam" id="PF07980"/>
    </source>
</evidence>
<dbReference type="RefSeq" id="WP_106531145.1">
    <property type="nucleotide sequence ID" value="NZ_PYAW01000009.1"/>
</dbReference>
<dbReference type="GO" id="GO:0009279">
    <property type="term" value="C:cell outer membrane"/>
    <property type="evidence" value="ECO:0007669"/>
    <property type="project" value="UniProtKB-SubCell"/>
</dbReference>
<dbReference type="EMBL" id="PYAW01000009">
    <property type="protein sequence ID" value="PSL43049.1"/>
    <property type="molecule type" value="Genomic_DNA"/>
</dbReference>
<reference evidence="8 9" key="1">
    <citation type="submission" date="2018-03" db="EMBL/GenBank/DDBJ databases">
        <title>Genomic Encyclopedia of Archaeal and Bacterial Type Strains, Phase II (KMG-II): from individual species to whole genera.</title>
        <authorList>
            <person name="Goeker M."/>
        </authorList>
    </citation>
    <scope>NUCLEOTIDE SEQUENCE [LARGE SCALE GENOMIC DNA]</scope>
    <source>
        <strain evidence="8 9">DSM 24859</strain>
    </source>
</reference>
<evidence type="ECO:0000313" key="8">
    <source>
        <dbReference type="EMBL" id="PSL43049.1"/>
    </source>
</evidence>
<dbReference type="PROSITE" id="PS51257">
    <property type="entry name" value="PROKAR_LIPOPROTEIN"/>
    <property type="match status" value="1"/>
</dbReference>
<evidence type="ECO:0000259" key="7">
    <source>
        <dbReference type="Pfam" id="PF14322"/>
    </source>
</evidence>
<comment type="subcellular location">
    <subcellularLocation>
        <location evidence="1">Cell outer membrane</location>
    </subcellularLocation>
</comment>
<gene>
    <name evidence="8" type="ORF">CLV51_10943</name>
</gene>
<dbReference type="Gene3D" id="1.25.40.390">
    <property type="match status" value="1"/>
</dbReference>
<evidence type="ECO:0000256" key="2">
    <source>
        <dbReference type="ARBA" id="ARBA00006275"/>
    </source>
</evidence>
<dbReference type="SUPFAM" id="SSF48452">
    <property type="entry name" value="TPR-like"/>
    <property type="match status" value="1"/>
</dbReference>
<organism evidence="8 9">
    <name type="scientific">Chitinophaga niastensis</name>
    <dbReference type="NCBI Taxonomy" id="536980"/>
    <lineage>
        <taxon>Bacteria</taxon>
        <taxon>Pseudomonadati</taxon>
        <taxon>Bacteroidota</taxon>
        <taxon>Chitinophagia</taxon>
        <taxon>Chitinophagales</taxon>
        <taxon>Chitinophagaceae</taxon>
        <taxon>Chitinophaga</taxon>
    </lineage>
</organism>
<evidence type="ECO:0000256" key="3">
    <source>
        <dbReference type="ARBA" id="ARBA00022729"/>
    </source>
</evidence>
<dbReference type="Proteomes" id="UP000240971">
    <property type="component" value="Unassembled WGS sequence"/>
</dbReference>
<dbReference type="OrthoDB" id="926893at2"/>
<keyword evidence="3" id="KW-0732">Signal</keyword>
<sequence>MKRILIIIMIAAAFLSGCKKMLNQVPKDTTYAEKFWKSENDMKKALAGAYAALRSNMLEQDYLHNLGDMTLGSQYIVITGSAPYFYNSDWNIQIGKFEMNYLDVFRNWSRFYSTILQTNLILEKLPLVPDNTFQDDAEKGRKQIAGQALFIRSYVYFQLLRTFGDVPLVLKEDPEPIANKPLARTDKNLVVQQILNDLDAAANCLDMEYQVETDRGTVPNKAAVMALQAQVYMWRACVIKRPSFDATPDMGDVSKASALIEQIIGSGLYGLPMTNGMVDSIRYSKVFVGNSRESIFELYTRYAYNEGSNNLMPMKFLRVPVLAKTYASSLGLGTSYVNTLFPRIIQTGPNKGDTIPDTDIRRNLFMYDADGTSPIFIKYNNIIYNNPNQLTEPYLDNNVSLIRYADLLLSRMEIAVYNGQLGAAYSQLRDFRHSRNRPQMDSVAFVSEAPLSYNRLLDEIMTERACELFMEGQLYFDNVRMKRSFVPWLTPGRYNQEGYLMPLDPALFNNNRLLVQNKYWAGKI</sequence>
<evidence type="ECO:0000313" key="9">
    <source>
        <dbReference type="Proteomes" id="UP000240971"/>
    </source>
</evidence>
<keyword evidence="9" id="KW-1185">Reference proteome</keyword>
<comment type="caution">
    <text evidence="8">The sequence shown here is derived from an EMBL/GenBank/DDBJ whole genome shotgun (WGS) entry which is preliminary data.</text>
</comment>
<evidence type="ECO:0000256" key="5">
    <source>
        <dbReference type="ARBA" id="ARBA00023237"/>
    </source>
</evidence>
<dbReference type="AlphaFoldDB" id="A0A2P8HA48"/>
<proteinExistence type="inferred from homology"/>
<dbReference type="Pfam" id="PF07980">
    <property type="entry name" value="SusD_RagB"/>
    <property type="match status" value="1"/>
</dbReference>
<name>A0A2P8HA48_CHINA</name>